<evidence type="ECO:0000313" key="3">
    <source>
        <dbReference type="EMBL" id="ODR95872.1"/>
    </source>
</evidence>
<dbReference type="Proteomes" id="UP000094172">
    <property type="component" value="Unassembled WGS sequence"/>
</dbReference>
<dbReference type="GO" id="GO:0016020">
    <property type="term" value="C:membrane"/>
    <property type="evidence" value="ECO:0007669"/>
    <property type="project" value="TreeGrafter"/>
</dbReference>
<evidence type="ECO:0000313" key="4">
    <source>
        <dbReference type="Proteomes" id="UP000094172"/>
    </source>
</evidence>
<keyword evidence="1" id="KW-1133">Transmembrane helix</keyword>
<feature type="domain" description="SGNH" evidence="2">
    <location>
        <begin position="169"/>
        <end position="254"/>
    </location>
</feature>
<keyword evidence="1" id="KW-0812">Transmembrane</keyword>
<keyword evidence="1" id="KW-0472">Membrane</keyword>
<sequence length="305" mass="33215">MIVGPLFAFDSSTPHPSLLTLIPVIGVCLIIWFAREGDAVTSFLSIRLFVAVGLTSYSLYLWHYPVFAFWNLSHPDTSNLGALGLIAVSVVLSVVSYFLVERPARNMGSVPTPAFVPAILVSFLLLGGLGTMSYASNGFADRYGSLAAVFNETGADAIGFIQSTPPNARGTIFLAGDSHAAVLTKAVLDLAEKNGYAIARRVAGSCPPVDVKALKFEKCDPYRKRTLRIIDDAPPAIIIYAVHWRKYQDGSGRKKYRGTVTPHQATRCVKPMNGRSSAGSMRAIAWSLSYRAWRPTETLRSSLRR</sequence>
<protein>
    <recommendedName>
        <fullName evidence="2">SGNH domain-containing protein</fullName>
    </recommendedName>
</protein>
<dbReference type="Pfam" id="PF19040">
    <property type="entry name" value="SGNH"/>
    <property type="match status" value="1"/>
</dbReference>
<feature type="transmembrane region" description="Helical" evidence="1">
    <location>
        <begin position="15"/>
        <end position="34"/>
    </location>
</feature>
<proteinExistence type="predicted"/>
<feature type="transmembrane region" description="Helical" evidence="1">
    <location>
        <begin position="112"/>
        <end position="135"/>
    </location>
</feature>
<dbReference type="PANTHER" id="PTHR23028:SF53">
    <property type="entry name" value="ACYL_TRANSF_3 DOMAIN-CONTAINING PROTEIN"/>
    <property type="match status" value="1"/>
</dbReference>
<keyword evidence="4" id="KW-1185">Reference proteome</keyword>
<dbReference type="InterPro" id="IPR050879">
    <property type="entry name" value="Acyltransferase_3"/>
</dbReference>
<dbReference type="STRING" id="1774970.AUC70_03170"/>
<dbReference type="AlphaFoldDB" id="A0A1E3VQS5"/>
<comment type="caution">
    <text evidence="3">The sequence shown here is derived from an EMBL/GenBank/DDBJ whole genome shotgun (WGS) entry which is preliminary data.</text>
</comment>
<feature type="transmembrane region" description="Helical" evidence="1">
    <location>
        <begin position="80"/>
        <end position="100"/>
    </location>
</feature>
<gene>
    <name evidence="3" type="ORF">AUC70_03170</name>
</gene>
<accession>A0A1E3VQS5</accession>
<dbReference type="GO" id="GO:0009103">
    <property type="term" value="P:lipopolysaccharide biosynthetic process"/>
    <property type="evidence" value="ECO:0007669"/>
    <property type="project" value="TreeGrafter"/>
</dbReference>
<organism evidence="3 4">
    <name type="scientific">Methyloceanibacter stevinii</name>
    <dbReference type="NCBI Taxonomy" id="1774970"/>
    <lineage>
        <taxon>Bacteria</taxon>
        <taxon>Pseudomonadati</taxon>
        <taxon>Pseudomonadota</taxon>
        <taxon>Alphaproteobacteria</taxon>
        <taxon>Hyphomicrobiales</taxon>
        <taxon>Hyphomicrobiaceae</taxon>
        <taxon>Methyloceanibacter</taxon>
    </lineage>
</organism>
<dbReference type="PANTHER" id="PTHR23028">
    <property type="entry name" value="ACETYLTRANSFERASE"/>
    <property type="match status" value="1"/>
</dbReference>
<dbReference type="EMBL" id="LPWE01000010">
    <property type="protein sequence ID" value="ODR95872.1"/>
    <property type="molecule type" value="Genomic_DNA"/>
</dbReference>
<evidence type="ECO:0000256" key="1">
    <source>
        <dbReference type="SAM" id="Phobius"/>
    </source>
</evidence>
<reference evidence="3 4" key="1">
    <citation type="journal article" date="2016" name="Environ. Microbiol.">
        <title>New Methyloceanibacter diversity from North Sea sediments includes methanotroph containing solely the soluble methane monooxygenase.</title>
        <authorList>
            <person name="Vekeman B."/>
            <person name="Kerckhof F.M."/>
            <person name="Cremers G."/>
            <person name="de Vos P."/>
            <person name="Vandamme P."/>
            <person name="Boon N."/>
            <person name="Op den Camp H.J."/>
            <person name="Heylen K."/>
        </authorList>
    </citation>
    <scope>NUCLEOTIDE SEQUENCE [LARGE SCALE GENOMIC DNA]</scope>
    <source>
        <strain evidence="3 4">R-67176</strain>
    </source>
</reference>
<evidence type="ECO:0000259" key="2">
    <source>
        <dbReference type="Pfam" id="PF19040"/>
    </source>
</evidence>
<feature type="transmembrane region" description="Helical" evidence="1">
    <location>
        <begin position="41"/>
        <end position="60"/>
    </location>
</feature>
<dbReference type="InterPro" id="IPR043968">
    <property type="entry name" value="SGNH"/>
</dbReference>
<name>A0A1E3VQS5_9HYPH</name>